<dbReference type="RefSeq" id="WP_134752475.1">
    <property type="nucleotide sequence ID" value="NZ_MYFO02000003.1"/>
</dbReference>
<accession>A0A4Y8Q2D6</accession>
<sequence>MNGNLAKEYYVRHNGVFDDFVAQLNCFQTALYFVLKNKTSVETPCELFVQDPSYGLELDCEGRFRQLRLTESWQCFEVFQTHDFKGRGPQTLAEIEALLDAGEMVLFETFLNRLPHMTGYIALDFPFEPAKHDLANNHIFVALAHTDTHLYYTEAPILLNANHVPYLNRRDIGMIDKTVLHHATDCFLHYRRVEIKEEGLLLSRHLRVTDAIRSMLANATRPKQSLPDGGTLYYGADALDKLAECCRSGAFVMNRRSMGYESKEGEVLEWRASLIRQQKTMLYRCLERNPELFGSDAVELSDTLKRSADVWQAALSRMRLMLLKQQDDTTALQALLMKMKECDQRFLEAAARWYARSGAELGVG</sequence>
<evidence type="ECO:0000313" key="1">
    <source>
        <dbReference type="EMBL" id="TFE87964.1"/>
    </source>
</evidence>
<protein>
    <recommendedName>
        <fullName evidence="3">Butirosin biosynthesis protein H N-terminal domain-containing protein</fullName>
    </recommendedName>
</protein>
<keyword evidence="2" id="KW-1185">Reference proteome</keyword>
<comment type="caution">
    <text evidence="1">The sequence shown here is derived from an EMBL/GenBank/DDBJ whole genome shotgun (WGS) entry which is preliminary data.</text>
</comment>
<proteinExistence type="predicted"/>
<evidence type="ECO:0000313" key="2">
    <source>
        <dbReference type="Proteomes" id="UP000298246"/>
    </source>
</evidence>
<dbReference type="AlphaFoldDB" id="A0A4Y8Q2D6"/>
<name>A0A4Y8Q2D6_9BACL</name>
<gene>
    <name evidence="1" type="ORF">B5M42_10405</name>
</gene>
<dbReference type="OrthoDB" id="2521746at2"/>
<organism evidence="1 2">
    <name type="scientific">Paenibacillus athensensis</name>
    <dbReference type="NCBI Taxonomy" id="1967502"/>
    <lineage>
        <taxon>Bacteria</taxon>
        <taxon>Bacillati</taxon>
        <taxon>Bacillota</taxon>
        <taxon>Bacilli</taxon>
        <taxon>Bacillales</taxon>
        <taxon>Paenibacillaceae</taxon>
        <taxon>Paenibacillus</taxon>
    </lineage>
</organism>
<evidence type="ECO:0008006" key="3">
    <source>
        <dbReference type="Google" id="ProtNLM"/>
    </source>
</evidence>
<dbReference type="EMBL" id="MYFO01000011">
    <property type="protein sequence ID" value="TFE87964.1"/>
    <property type="molecule type" value="Genomic_DNA"/>
</dbReference>
<dbReference type="Proteomes" id="UP000298246">
    <property type="component" value="Unassembled WGS sequence"/>
</dbReference>
<reference evidence="1 2" key="1">
    <citation type="submission" date="2017-03" db="EMBL/GenBank/DDBJ databases">
        <title>Isolation of Levoglucosan Utilizing Bacteria.</title>
        <authorList>
            <person name="Arya A.S."/>
        </authorList>
    </citation>
    <scope>NUCLEOTIDE SEQUENCE [LARGE SCALE GENOMIC DNA]</scope>
    <source>
        <strain evidence="1 2">MEC069</strain>
    </source>
</reference>